<dbReference type="EMBL" id="BLLF01001653">
    <property type="protein sequence ID" value="GFH20531.1"/>
    <property type="molecule type" value="Genomic_DNA"/>
</dbReference>
<evidence type="ECO:0000313" key="1">
    <source>
        <dbReference type="EMBL" id="GFH20531.1"/>
    </source>
</evidence>
<comment type="caution">
    <text evidence="1">The sequence shown here is derived from an EMBL/GenBank/DDBJ whole genome shotgun (WGS) entry which is preliminary data.</text>
</comment>
<protein>
    <submittedName>
        <fullName evidence="1">Uncharacterized protein</fullName>
    </submittedName>
</protein>
<proteinExistence type="predicted"/>
<evidence type="ECO:0000313" key="2">
    <source>
        <dbReference type="Proteomes" id="UP000485058"/>
    </source>
</evidence>
<keyword evidence="2" id="KW-1185">Reference proteome</keyword>
<accession>A0A699ZEG2</accession>
<gene>
    <name evidence="1" type="ORF">HaLaN_17669</name>
</gene>
<organism evidence="1 2">
    <name type="scientific">Haematococcus lacustris</name>
    <name type="common">Green alga</name>
    <name type="synonym">Haematococcus pluvialis</name>
    <dbReference type="NCBI Taxonomy" id="44745"/>
    <lineage>
        <taxon>Eukaryota</taxon>
        <taxon>Viridiplantae</taxon>
        <taxon>Chlorophyta</taxon>
        <taxon>core chlorophytes</taxon>
        <taxon>Chlorophyceae</taxon>
        <taxon>CS clade</taxon>
        <taxon>Chlamydomonadales</taxon>
        <taxon>Haematococcaceae</taxon>
        <taxon>Haematococcus</taxon>
    </lineage>
</organism>
<dbReference type="AlphaFoldDB" id="A0A699ZEG2"/>
<reference evidence="1 2" key="1">
    <citation type="submission" date="2020-02" db="EMBL/GenBank/DDBJ databases">
        <title>Draft genome sequence of Haematococcus lacustris strain NIES-144.</title>
        <authorList>
            <person name="Morimoto D."/>
            <person name="Nakagawa S."/>
            <person name="Yoshida T."/>
            <person name="Sawayama S."/>
        </authorList>
    </citation>
    <scope>NUCLEOTIDE SEQUENCE [LARGE SCALE GENOMIC DNA]</scope>
    <source>
        <strain evidence="1 2">NIES-144</strain>
    </source>
</reference>
<dbReference type="Proteomes" id="UP000485058">
    <property type="component" value="Unassembled WGS sequence"/>
</dbReference>
<name>A0A699ZEG2_HAELA</name>
<sequence length="89" mass="9743">MYVPERSEDYALAIKRASSVERSLTACPCYPATREGHAEFIGQATCHSLVMAGQSARQGPKASAHKHAVDTDTSHLTFRAQLQVLISRE</sequence>